<sequence>MNPYISVAILLVGVFAAIAYRRAQRDAPGQAGRRLGGDLVSGGALYGVAAPPIGGAGVILALTAITRDPETLLMLVYALPWFYIFGFVPALLCGIVAGALRPAQPSWLACAGMALIGAVYGFVFLLGFGSSNRPWQESFGFCLSIGAAPGAFSAFLCARLLYGKPGRRNKPDDQAPQTA</sequence>
<dbReference type="RefSeq" id="WP_175208494.1">
    <property type="nucleotide sequence ID" value="NZ_CADILG010000029.1"/>
</dbReference>
<accession>A0A6S7E0N9</accession>
<evidence type="ECO:0000313" key="2">
    <source>
        <dbReference type="EMBL" id="CAB3890438.1"/>
    </source>
</evidence>
<organism evidence="2 3">
    <name type="scientific">Achromobacter anxifer</name>
    <dbReference type="NCBI Taxonomy" id="1287737"/>
    <lineage>
        <taxon>Bacteria</taxon>
        <taxon>Pseudomonadati</taxon>
        <taxon>Pseudomonadota</taxon>
        <taxon>Betaproteobacteria</taxon>
        <taxon>Burkholderiales</taxon>
        <taxon>Alcaligenaceae</taxon>
        <taxon>Achromobacter</taxon>
    </lineage>
</organism>
<feature type="transmembrane region" description="Helical" evidence="1">
    <location>
        <begin position="6"/>
        <end position="23"/>
    </location>
</feature>
<protein>
    <submittedName>
        <fullName evidence="2">Uncharacterized protein</fullName>
    </submittedName>
</protein>
<evidence type="ECO:0000256" key="1">
    <source>
        <dbReference type="SAM" id="Phobius"/>
    </source>
</evidence>
<dbReference type="AlphaFoldDB" id="A0A6S7E0N9"/>
<evidence type="ECO:0000313" key="3">
    <source>
        <dbReference type="Proteomes" id="UP000494117"/>
    </source>
</evidence>
<feature type="transmembrane region" description="Helical" evidence="1">
    <location>
        <begin position="107"/>
        <end position="126"/>
    </location>
</feature>
<dbReference type="Proteomes" id="UP000494117">
    <property type="component" value="Unassembled WGS sequence"/>
</dbReference>
<feature type="transmembrane region" description="Helical" evidence="1">
    <location>
        <begin position="138"/>
        <end position="162"/>
    </location>
</feature>
<feature type="transmembrane region" description="Helical" evidence="1">
    <location>
        <begin position="78"/>
        <end position="100"/>
    </location>
</feature>
<proteinExistence type="predicted"/>
<keyword evidence="1" id="KW-0812">Transmembrane</keyword>
<feature type="transmembrane region" description="Helical" evidence="1">
    <location>
        <begin position="44"/>
        <end position="66"/>
    </location>
</feature>
<name>A0A6S7E0N9_9BURK</name>
<dbReference type="EMBL" id="CADILG010000029">
    <property type="protein sequence ID" value="CAB3890438.1"/>
    <property type="molecule type" value="Genomic_DNA"/>
</dbReference>
<gene>
    <name evidence="2" type="ORF">LMG26858_03700</name>
</gene>
<keyword evidence="1" id="KW-1133">Transmembrane helix</keyword>
<keyword evidence="3" id="KW-1185">Reference proteome</keyword>
<reference evidence="2 3" key="1">
    <citation type="submission" date="2020-04" db="EMBL/GenBank/DDBJ databases">
        <authorList>
            <person name="De Canck E."/>
        </authorList>
    </citation>
    <scope>NUCLEOTIDE SEQUENCE [LARGE SCALE GENOMIC DNA]</scope>
    <source>
        <strain evidence="2 3">LMG 26858</strain>
    </source>
</reference>
<keyword evidence="1" id="KW-0472">Membrane</keyword>